<accession>A0A8H6QZP6</accession>
<evidence type="ECO:0000313" key="1">
    <source>
        <dbReference type="EMBL" id="KAF7183196.1"/>
    </source>
</evidence>
<dbReference type="Proteomes" id="UP000641853">
    <property type="component" value="Unassembled WGS sequence"/>
</dbReference>
<comment type="caution">
    <text evidence="1">The sequence shown here is derived from an EMBL/GenBank/DDBJ whole genome shotgun (WGS) entry which is preliminary data.</text>
</comment>
<protein>
    <submittedName>
        <fullName evidence="1">Uncharacterized protein</fullName>
    </submittedName>
</protein>
<sequence length="190" mass="21723">MAQPLAGYWTLPIIASYLSEINSANDPYQERIDQLWLNILTHYFPLRDGFGTEREAHVQPRRKFAVNVAVTNIRQNHMHKVIMVEAKAFPDDTDNGWFNRYPWTGVEKELHFYMKKVRHNFGNVQTMYGIVAVGDMVRFYTTNLQNNPAHALTPFTLAGTRSLNVHTDTGTIHAILTAISGQIRTGVNTY</sequence>
<evidence type="ECO:0000313" key="2">
    <source>
        <dbReference type="Proteomes" id="UP000641853"/>
    </source>
</evidence>
<reference evidence="1" key="1">
    <citation type="submission" date="2020-06" db="EMBL/GenBank/DDBJ databases">
        <title>Draft genome sequences of strains closely related to Aspergillus parafelis and Aspergillus hiratsukae.</title>
        <authorList>
            <person name="Dos Santos R.A.C."/>
            <person name="Rivero-Menendez O."/>
            <person name="Steenwyk J.L."/>
            <person name="Mead M.E."/>
            <person name="Goldman G.H."/>
            <person name="Alastruey-Izquierdo A."/>
            <person name="Rokas A."/>
        </authorList>
    </citation>
    <scope>NUCLEOTIDE SEQUENCE</scope>
    <source>
        <strain evidence="1">CNM-CM7691</strain>
    </source>
</reference>
<name>A0A8H6QZP6_9EURO</name>
<gene>
    <name evidence="1" type="ORF">CNMCM7691_003031</name>
</gene>
<proteinExistence type="predicted"/>
<organism evidence="1 2">
    <name type="scientific">Aspergillus felis</name>
    <dbReference type="NCBI Taxonomy" id="1287682"/>
    <lineage>
        <taxon>Eukaryota</taxon>
        <taxon>Fungi</taxon>
        <taxon>Dikarya</taxon>
        <taxon>Ascomycota</taxon>
        <taxon>Pezizomycotina</taxon>
        <taxon>Eurotiomycetes</taxon>
        <taxon>Eurotiomycetidae</taxon>
        <taxon>Eurotiales</taxon>
        <taxon>Aspergillaceae</taxon>
        <taxon>Aspergillus</taxon>
        <taxon>Aspergillus subgen. Fumigati</taxon>
    </lineage>
</organism>
<keyword evidence="2" id="KW-1185">Reference proteome</keyword>
<dbReference type="EMBL" id="JACBAG010001739">
    <property type="protein sequence ID" value="KAF7183196.1"/>
    <property type="molecule type" value="Genomic_DNA"/>
</dbReference>
<dbReference type="AlphaFoldDB" id="A0A8H6QZP6"/>